<dbReference type="InterPro" id="IPR017582">
    <property type="entry name" value="SelU"/>
</dbReference>
<dbReference type="RefSeq" id="WP_012860449.1">
    <property type="nucleotide sequence ID" value="NC_013517.1"/>
</dbReference>
<reference evidence="4" key="1">
    <citation type="submission" date="2009-09" db="EMBL/GenBank/DDBJ databases">
        <title>The complete chromosome of Sebaldella termitidis ATCC 33386.</title>
        <authorList>
            <consortium name="US DOE Joint Genome Institute (JGI-PGF)"/>
            <person name="Lucas S."/>
            <person name="Copeland A."/>
            <person name="Lapidus A."/>
            <person name="Glavina del Rio T."/>
            <person name="Dalin E."/>
            <person name="Tice H."/>
            <person name="Bruce D."/>
            <person name="Goodwin L."/>
            <person name="Pitluck S."/>
            <person name="Kyrpides N."/>
            <person name="Mavromatis K."/>
            <person name="Ivanova N."/>
            <person name="Mikhailova N."/>
            <person name="Sims D."/>
            <person name="Meincke L."/>
            <person name="Brettin T."/>
            <person name="Detter J.C."/>
            <person name="Han C."/>
            <person name="Larimer F."/>
            <person name="Land M."/>
            <person name="Hauser L."/>
            <person name="Markowitz V."/>
            <person name="Cheng J.F."/>
            <person name="Hugenholtz P."/>
            <person name="Woyke T."/>
            <person name="Wu D."/>
            <person name="Eisen J.A."/>
        </authorList>
    </citation>
    <scope>NUCLEOTIDE SEQUENCE [LARGE SCALE GENOMIC DNA]</scope>
    <source>
        <strain evidence="4">ATCC 33386 / NCTC 11300</strain>
    </source>
</reference>
<evidence type="ECO:0000313" key="4">
    <source>
        <dbReference type="Proteomes" id="UP000000845"/>
    </source>
</evidence>
<dbReference type="Gene3D" id="3.40.50.300">
    <property type="entry name" value="P-loop containing nucleotide triphosphate hydrolases"/>
    <property type="match status" value="1"/>
</dbReference>
<dbReference type="GO" id="GO:0043828">
    <property type="term" value="F:tRNA 2-selenouridine synthase activity"/>
    <property type="evidence" value="ECO:0007669"/>
    <property type="project" value="InterPro"/>
</dbReference>
<keyword evidence="1" id="KW-0711">Selenium</keyword>
<dbReference type="InterPro" id="IPR058840">
    <property type="entry name" value="AAA_SelU"/>
</dbReference>
<accession>D1AFG8</accession>
<dbReference type="KEGG" id="str:Sterm_0985"/>
<dbReference type="GO" id="GO:0002098">
    <property type="term" value="P:tRNA wobble uridine modification"/>
    <property type="evidence" value="ECO:0007669"/>
    <property type="project" value="InterPro"/>
</dbReference>
<gene>
    <name evidence="3" type="ordered locus">Sterm_0985</name>
</gene>
<dbReference type="AlphaFoldDB" id="D1AFG8"/>
<sequence length="342" mass="39632">MVTAQSYEKLSESKGKIIFIDVRTPKEYEEARIPGAVNIPVFSNSEREIIGTIYKQEGKRNAIKEALKIVGPKVLELYMQFEEYHKGKNRMVVYCARGGMRSSTVTALMKELSLPLVKLEGGYKGYRQYINEKLPLLVKKFQFITLYGKTGSGKTDILKRLKNDGYDILDLEACANNRGSLLGDIGLGGRYSQKYFESLVFESLVNAKNDILITEGESRRIGNIVMPTYLYEVLINSRKLYIETSLERRTEIIRKEYLKDGVEQEEIIKSIERLKKYINEKQVQEFINGVKNEDYDNVIKDLMIKYYDKVYSSKGKTYERVFNNDNEDRCVKELTDYIFSEK</sequence>
<feature type="domain" description="Rhodanese" evidence="2">
    <location>
        <begin position="13"/>
        <end position="135"/>
    </location>
</feature>
<dbReference type="eggNOG" id="COG2603">
    <property type="taxonomic scope" value="Bacteria"/>
</dbReference>
<dbReference type="STRING" id="526218.Sterm_0985"/>
<evidence type="ECO:0000313" key="3">
    <source>
        <dbReference type="EMBL" id="ACZ07853.1"/>
    </source>
</evidence>
<dbReference type="EMBL" id="CP001739">
    <property type="protein sequence ID" value="ACZ07853.1"/>
    <property type="molecule type" value="Genomic_DNA"/>
</dbReference>
<dbReference type="InterPro" id="IPR036873">
    <property type="entry name" value="Rhodanese-like_dom_sf"/>
</dbReference>
<dbReference type="Gene3D" id="3.40.250.10">
    <property type="entry name" value="Rhodanese-like domain"/>
    <property type="match status" value="1"/>
</dbReference>
<dbReference type="PANTHER" id="PTHR30401:SF0">
    <property type="entry name" value="TRNA 2-SELENOURIDINE SYNTHASE"/>
    <property type="match status" value="1"/>
</dbReference>
<evidence type="ECO:0000259" key="2">
    <source>
        <dbReference type="PROSITE" id="PS50206"/>
    </source>
</evidence>
<dbReference type="Proteomes" id="UP000000845">
    <property type="component" value="Chromosome"/>
</dbReference>
<evidence type="ECO:0000256" key="1">
    <source>
        <dbReference type="ARBA" id="ARBA00023266"/>
    </source>
</evidence>
<dbReference type="Pfam" id="PF26341">
    <property type="entry name" value="AAA_SelU"/>
    <property type="match status" value="1"/>
</dbReference>
<dbReference type="SMART" id="SM00450">
    <property type="entry name" value="RHOD"/>
    <property type="match status" value="1"/>
</dbReference>
<dbReference type="HOGENOM" id="CLU_043456_0_0_0"/>
<dbReference type="PANTHER" id="PTHR30401">
    <property type="entry name" value="TRNA 2-SELENOURIDINE SYNTHASE"/>
    <property type="match status" value="1"/>
</dbReference>
<dbReference type="InterPro" id="IPR001763">
    <property type="entry name" value="Rhodanese-like_dom"/>
</dbReference>
<dbReference type="PROSITE" id="PS50206">
    <property type="entry name" value="RHODANESE_3"/>
    <property type="match status" value="1"/>
</dbReference>
<name>D1AFG8_SEBTE</name>
<dbReference type="SUPFAM" id="SSF52540">
    <property type="entry name" value="P-loop containing nucleoside triphosphate hydrolases"/>
    <property type="match status" value="1"/>
</dbReference>
<dbReference type="SUPFAM" id="SSF52821">
    <property type="entry name" value="Rhodanese/Cell cycle control phosphatase"/>
    <property type="match status" value="1"/>
</dbReference>
<keyword evidence="4" id="KW-1185">Reference proteome</keyword>
<proteinExistence type="predicted"/>
<dbReference type="InterPro" id="IPR027417">
    <property type="entry name" value="P-loop_NTPase"/>
</dbReference>
<protein>
    <submittedName>
        <fullName evidence="3">tRNA 2-selenouridine synthase</fullName>
    </submittedName>
</protein>
<dbReference type="Pfam" id="PF00581">
    <property type="entry name" value="Rhodanese"/>
    <property type="match status" value="1"/>
</dbReference>
<reference evidence="3 4" key="2">
    <citation type="journal article" date="2010" name="Stand. Genomic Sci.">
        <title>Complete genome sequence of Sebaldella termitidis type strain (NCTC 11300).</title>
        <authorList>
            <person name="Harmon-Smith M."/>
            <person name="Celia L."/>
            <person name="Chertkov O."/>
            <person name="Lapidus A."/>
            <person name="Copeland A."/>
            <person name="Glavina Del Rio T."/>
            <person name="Nolan M."/>
            <person name="Lucas S."/>
            <person name="Tice H."/>
            <person name="Cheng J.F."/>
            <person name="Han C."/>
            <person name="Detter J.C."/>
            <person name="Bruce D."/>
            <person name="Goodwin L."/>
            <person name="Pitluck S."/>
            <person name="Pati A."/>
            <person name="Liolios K."/>
            <person name="Ivanova N."/>
            <person name="Mavromatis K."/>
            <person name="Mikhailova N."/>
            <person name="Chen A."/>
            <person name="Palaniappan K."/>
            <person name="Land M."/>
            <person name="Hauser L."/>
            <person name="Chang Y.J."/>
            <person name="Jeffries C.D."/>
            <person name="Brettin T."/>
            <person name="Goker M."/>
            <person name="Beck B."/>
            <person name="Bristow J."/>
            <person name="Eisen J.A."/>
            <person name="Markowitz V."/>
            <person name="Hugenholtz P."/>
            <person name="Kyrpides N.C."/>
            <person name="Klenk H.P."/>
            <person name="Chen F."/>
        </authorList>
    </citation>
    <scope>NUCLEOTIDE SEQUENCE [LARGE SCALE GENOMIC DNA]</scope>
    <source>
        <strain evidence="4">ATCC 33386 / NCTC 11300</strain>
    </source>
</reference>
<dbReference type="NCBIfam" id="TIGR03167">
    <property type="entry name" value="tRNA_sel_U_synt"/>
    <property type="match status" value="1"/>
</dbReference>
<organism evidence="3 4">
    <name type="scientific">Sebaldella termitidis (strain ATCC 33386 / NCTC 11300)</name>
    <dbReference type="NCBI Taxonomy" id="526218"/>
    <lineage>
        <taxon>Bacteria</taxon>
        <taxon>Fusobacteriati</taxon>
        <taxon>Fusobacteriota</taxon>
        <taxon>Fusobacteriia</taxon>
        <taxon>Fusobacteriales</taxon>
        <taxon>Leptotrichiaceae</taxon>
        <taxon>Sebaldella</taxon>
    </lineage>
</organism>
<dbReference type="NCBIfam" id="NF008750">
    <property type="entry name" value="PRK11784.1-2"/>
    <property type="match status" value="1"/>
</dbReference>